<evidence type="ECO:0000256" key="6">
    <source>
        <dbReference type="SAM" id="MobiDB-lite"/>
    </source>
</evidence>
<dbReference type="GO" id="GO:0008270">
    <property type="term" value="F:zinc ion binding"/>
    <property type="evidence" value="ECO:0007669"/>
    <property type="project" value="UniProtKB-KW"/>
</dbReference>
<dbReference type="Proteomes" id="UP001234581">
    <property type="component" value="Unassembled WGS sequence"/>
</dbReference>
<accession>A0AAD7UQ83</accession>
<evidence type="ECO:0000256" key="2">
    <source>
        <dbReference type="ARBA" id="ARBA00022723"/>
    </source>
</evidence>
<dbReference type="GO" id="GO:0005634">
    <property type="term" value="C:nucleus"/>
    <property type="evidence" value="ECO:0007669"/>
    <property type="project" value="UniProtKB-SubCell"/>
</dbReference>
<dbReference type="SUPFAM" id="SSF53098">
    <property type="entry name" value="Ribonuclease H-like"/>
    <property type="match status" value="1"/>
</dbReference>
<evidence type="ECO:0000259" key="7">
    <source>
        <dbReference type="Pfam" id="PF05699"/>
    </source>
</evidence>
<dbReference type="PANTHER" id="PTHR46481">
    <property type="entry name" value="ZINC FINGER BED DOMAIN-CONTAINING PROTEIN 4"/>
    <property type="match status" value="1"/>
</dbReference>
<dbReference type="Pfam" id="PF05699">
    <property type="entry name" value="Dimer_Tnp_hAT"/>
    <property type="match status" value="1"/>
</dbReference>
<dbReference type="AlphaFoldDB" id="A0AAD7UQ83"/>
<keyword evidence="3" id="KW-0863">Zinc-finger</keyword>
<keyword evidence="4" id="KW-0862">Zinc</keyword>
<keyword evidence="2" id="KW-0479">Metal-binding</keyword>
<feature type="region of interest" description="Disordered" evidence="6">
    <location>
        <begin position="1"/>
        <end position="23"/>
    </location>
</feature>
<proteinExistence type="predicted"/>
<dbReference type="RefSeq" id="XP_058336478.1">
    <property type="nucleotide sequence ID" value="XM_058492757.1"/>
</dbReference>
<evidence type="ECO:0000256" key="1">
    <source>
        <dbReference type="ARBA" id="ARBA00004123"/>
    </source>
</evidence>
<dbReference type="EMBL" id="JARTCD010000169">
    <property type="protein sequence ID" value="KAJ8651564.1"/>
    <property type="molecule type" value="Genomic_DNA"/>
</dbReference>
<feature type="domain" description="HAT C-terminal dimerisation" evidence="7">
    <location>
        <begin position="593"/>
        <end position="677"/>
    </location>
</feature>
<evidence type="ECO:0000313" key="9">
    <source>
        <dbReference type="Proteomes" id="UP001234581"/>
    </source>
</evidence>
<dbReference type="GO" id="GO:0046983">
    <property type="term" value="F:protein dimerization activity"/>
    <property type="evidence" value="ECO:0007669"/>
    <property type="project" value="InterPro"/>
</dbReference>
<evidence type="ECO:0000313" key="8">
    <source>
        <dbReference type="EMBL" id="KAJ8651564.1"/>
    </source>
</evidence>
<sequence length="684" mass="77432">MPYQVGSSSKDPRGALSDEPSSLSRFLSRESSFMSNRTECTDDTVDASDDFDDDGSVLSAVCQEESALRQEPARDDIEDNGNDSSAWVFVHKYGKRALKEDGSPAIQCLVGNCGKLIASKYSSTSGFIKHLGKHQINKSNGPHVNSGDKRGPMDVFVHGKRARTFNAEEFQRVVVKFLVTSKLPFTTCENAALQELLELARIAPTASGVQLPSARTCTRKTEAEYEMARNRLKEMLRKVPAVSCTLDGWTSPFNQAFLAVTAHWIDQHTWTMKEVIIGFEPINGPHTGENLAAVFIDVLEEFDLGRRLFTVTTDNAANMTTMVRHVMEYGKQESKQWPFRLRHHIPCVGHIFNLAVQAILKNGLKAQAPDNVIEHDISDEPATPLAKLRKGILKIRSSPQRIAAFERRRDAMDCPPLALTLDVRTRWNSTYDMLNRAVKLKEAYVAMTAPGSELEDLPCQHQTGPRFRSHASVNMTILCYNRIMDALEKLEERMIATDPELCHAIRCGLDKLVRYYSRTDMTEVYAVATALDPRLKFRWWRRHGWEKEWCKFSEDLVREAWRKFSGVVAMDEEVTERAQQLHELFLTELTKDELSEYVDQPTIAPLVAPRKSDELVFWEVNQAHWPNLASMAAQYLAVPATSTPSERCFSSTRLLLPHVRNRLSPGMIKQLMLLGSWFDLNIHS</sequence>
<evidence type="ECO:0000256" key="5">
    <source>
        <dbReference type="ARBA" id="ARBA00023242"/>
    </source>
</evidence>
<dbReference type="InterPro" id="IPR052035">
    <property type="entry name" value="ZnF_BED_domain_contain"/>
</dbReference>
<keyword evidence="9" id="KW-1185">Reference proteome</keyword>
<name>A0AAD7UQ83_9FUNG</name>
<organism evidence="8 9">
    <name type="scientific">Lichtheimia ornata</name>
    <dbReference type="NCBI Taxonomy" id="688661"/>
    <lineage>
        <taxon>Eukaryota</taxon>
        <taxon>Fungi</taxon>
        <taxon>Fungi incertae sedis</taxon>
        <taxon>Mucoromycota</taxon>
        <taxon>Mucoromycotina</taxon>
        <taxon>Mucoromycetes</taxon>
        <taxon>Mucorales</taxon>
        <taxon>Lichtheimiaceae</taxon>
        <taxon>Lichtheimia</taxon>
    </lineage>
</organism>
<comment type="subcellular location">
    <subcellularLocation>
        <location evidence="1">Nucleus</location>
    </subcellularLocation>
</comment>
<comment type="caution">
    <text evidence="8">The sequence shown here is derived from an EMBL/GenBank/DDBJ whole genome shotgun (WGS) entry which is preliminary data.</text>
</comment>
<protein>
    <recommendedName>
        <fullName evidence="7">HAT C-terminal dimerisation domain-containing protein</fullName>
    </recommendedName>
</protein>
<dbReference type="InterPro" id="IPR008906">
    <property type="entry name" value="HATC_C_dom"/>
</dbReference>
<reference evidence="8 9" key="1">
    <citation type="submission" date="2023-03" db="EMBL/GenBank/DDBJ databases">
        <title>Genome sequence of Lichtheimia ornata CBS 291.66.</title>
        <authorList>
            <person name="Mohabir J.T."/>
            <person name="Shea T.P."/>
            <person name="Kurbessoian T."/>
            <person name="Berby B."/>
            <person name="Fontaine J."/>
            <person name="Livny J."/>
            <person name="Gnirke A."/>
            <person name="Stajich J.E."/>
            <person name="Cuomo C.A."/>
        </authorList>
    </citation>
    <scope>NUCLEOTIDE SEQUENCE [LARGE SCALE GENOMIC DNA]</scope>
    <source>
        <strain evidence="8">CBS 291.66</strain>
    </source>
</reference>
<dbReference type="GeneID" id="83220204"/>
<dbReference type="PANTHER" id="PTHR46481:SF10">
    <property type="entry name" value="ZINC FINGER BED DOMAIN-CONTAINING PROTEIN 39"/>
    <property type="match status" value="1"/>
</dbReference>
<evidence type="ECO:0000256" key="4">
    <source>
        <dbReference type="ARBA" id="ARBA00022833"/>
    </source>
</evidence>
<evidence type="ECO:0000256" key="3">
    <source>
        <dbReference type="ARBA" id="ARBA00022771"/>
    </source>
</evidence>
<gene>
    <name evidence="8" type="ORF">O0I10_012872</name>
</gene>
<keyword evidence="5" id="KW-0539">Nucleus</keyword>
<dbReference type="InterPro" id="IPR012337">
    <property type="entry name" value="RNaseH-like_sf"/>
</dbReference>